<evidence type="ECO:0000313" key="5">
    <source>
        <dbReference type="EMBL" id="MTS51784.1"/>
    </source>
</evidence>
<evidence type="ECO:0000313" key="2">
    <source>
        <dbReference type="EMBL" id="KJF39077.1"/>
    </source>
</evidence>
<name>A0A0D8IWL6_9FIRM</name>
<sequence length="271" mass="28687">MKIGIRAHDFGCLPPVRLAEKMAAQGVEAAQLAIPKAIAGVESYAQVTDGLLREIGAAFREHHIDIAVLGCYIEPSLPDEAARKAQLDTFRLGLRCAAELGAGCVGTETTLFSGPEQERPAAYDILRRSVDAMLNDAAKLGVTVAVEPVAAHTLNSPALAARLLQEFRGGGLAAIFDAVNLLTPARIETQAALWDEALAAFGPDIAAVHVKDAVVKDGALAPALLGEGVMCYDNIMRWLAQHKPGVALLREEIAPETAARDLAVMRAWAGR</sequence>
<dbReference type="Proteomes" id="UP000431913">
    <property type="component" value="Unassembled WGS sequence"/>
</dbReference>
<proteinExistence type="predicted"/>
<evidence type="ECO:0000313" key="7">
    <source>
        <dbReference type="Proteomes" id="UP000053433"/>
    </source>
</evidence>
<dbReference type="EMBL" id="VUNJ01000006">
    <property type="protein sequence ID" value="MST91672.1"/>
    <property type="molecule type" value="Genomic_DNA"/>
</dbReference>
<gene>
    <name evidence="3" type="ORF">ASJ35_06525</name>
    <name evidence="4" type="ORF">FYJ76_06905</name>
    <name evidence="5" type="ORF">GMD52_09555</name>
    <name evidence="2" type="ORF">TQ39_14435</name>
</gene>
<dbReference type="AlphaFoldDB" id="A0A0D8IWL6"/>
<dbReference type="Gene3D" id="3.20.20.150">
    <property type="entry name" value="Divalent-metal-dependent TIM barrel enzymes"/>
    <property type="match status" value="1"/>
</dbReference>
<dbReference type="PANTHER" id="PTHR12110">
    <property type="entry name" value="HYDROXYPYRUVATE ISOMERASE"/>
    <property type="match status" value="1"/>
</dbReference>
<evidence type="ECO:0000313" key="8">
    <source>
        <dbReference type="Proteomes" id="UP000431913"/>
    </source>
</evidence>
<accession>A0A0D8IWL6</accession>
<keyword evidence="4" id="KW-0413">Isomerase</keyword>
<evidence type="ECO:0000313" key="3">
    <source>
        <dbReference type="EMBL" id="KUE76927.1"/>
    </source>
</evidence>
<comment type="caution">
    <text evidence="2">The sequence shown here is derived from an EMBL/GenBank/DDBJ whole genome shotgun (WGS) entry which is preliminary data.</text>
</comment>
<dbReference type="PANTHER" id="PTHR12110:SF53">
    <property type="entry name" value="BLR5974 PROTEIN"/>
    <property type="match status" value="1"/>
</dbReference>
<dbReference type="EMBL" id="JXXK01000024">
    <property type="protein sequence ID" value="KJF39077.1"/>
    <property type="molecule type" value="Genomic_DNA"/>
</dbReference>
<dbReference type="GeneID" id="42857765"/>
<keyword evidence="6" id="KW-1185">Reference proteome</keyword>
<reference evidence="2" key="1">
    <citation type="submission" date="2015-02" db="EMBL/GenBank/DDBJ databases">
        <title>A novel member of the family Ruminococcaceae isolated from human feces.</title>
        <authorList>
            <person name="Shkoporov A.N."/>
            <person name="Chaplin A.V."/>
            <person name="Motuzova O.V."/>
            <person name="Kafarskaia L.I."/>
            <person name="Khokhlova E.V."/>
            <person name="Efimov B.A."/>
        </authorList>
    </citation>
    <scope>NUCLEOTIDE SEQUENCE [LARGE SCALE GENOMIC DNA]</scope>
    <source>
        <strain evidence="2">585-1</strain>
    </source>
</reference>
<dbReference type="EMBL" id="LMUA01000006">
    <property type="protein sequence ID" value="KUE76927.1"/>
    <property type="molecule type" value="Genomic_DNA"/>
</dbReference>
<dbReference type="Pfam" id="PF01261">
    <property type="entry name" value="AP_endonuc_2"/>
    <property type="match status" value="1"/>
</dbReference>
<dbReference type="Proteomes" id="UP000053433">
    <property type="component" value="Unassembled WGS sequence"/>
</dbReference>
<dbReference type="Proteomes" id="UP000032483">
    <property type="component" value="Unassembled WGS sequence"/>
</dbReference>
<evidence type="ECO:0000313" key="4">
    <source>
        <dbReference type="EMBL" id="MST91672.1"/>
    </source>
</evidence>
<dbReference type="Proteomes" id="UP000449193">
    <property type="component" value="Unassembled WGS sequence"/>
</dbReference>
<dbReference type="RefSeq" id="WP_009322428.1">
    <property type="nucleotide sequence ID" value="NZ_CAOJUJ010000020.1"/>
</dbReference>
<evidence type="ECO:0000313" key="6">
    <source>
        <dbReference type="Proteomes" id="UP000032483"/>
    </source>
</evidence>
<protein>
    <submittedName>
        <fullName evidence="4">Sugar phosphate isomerase/epimerase</fullName>
    </submittedName>
    <submittedName>
        <fullName evidence="5">TIM barrel protein</fullName>
    </submittedName>
</protein>
<dbReference type="InterPro" id="IPR050312">
    <property type="entry name" value="IolE/XylAMocC-like"/>
</dbReference>
<evidence type="ECO:0000259" key="1">
    <source>
        <dbReference type="Pfam" id="PF01261"/>
    </source>
</evidence>
<accession>A0A0W7TT85</accession>
<dbReference type="EMBL" id="WMZR01000011">
    <property type="protein sequence ID" value="MTS51784.1"/>
    <property type="molecule type" value="Genomic_DNA"/>
</dbReference>
<reference evidence="3 7" key="2">
    <citation type="submission" date="2015-10" db="EMBL/GenBank/DDBJ databases">
        <title>A novel member of the family Ruminococcaceae isolated from human faeces.</title>
        <authorList>
            <person name="Shkoporov A.N."/>
            <person name="Chaplin A.V."/>
            <person name="Motuzova O.V."/>
            <person name="Kafarskaia L.I."/>
            <person name="Efimov B.A."/>
        </authorList>
    </citation>
    <scope>NUCLEOTIDE SEQUENCE [LARGE SCALE GENOMIC DNA]</scope>
    <source>
        <strain evidence="3 7">668</strain>
    </source>
</reference>
<reference evidence="5 9" key="3">
    <citation type="journal article" date="2019" name="Nat. Med.">
        <title>A library of human gut bacterial isolates paired with longitudinal multiomics data enables mechanistic microbiome research.</title>
        <authorList>
            <person name="Poyet M."/>
            <person name="Groussin M."/>
            <person name="Gibbons S.M."/>
            <person name="Avila-Pacheco J."/>
            <person name="Jiang X."/>
            <person name="Kearney S.M."/>
            <person name="Perrotta A.R."/>
            <person name="Berdy B."/>
            <person name="Zhao S."/>
            <person name="Lieberman T.D."/>
            <person name="Swanson P.K."/>
            <person name="Smith M."/>
            <person name="Roesemann S."/>
            <person name="Alexander J.E."/>
            <person name="Rich S.A."/>
            <person name="Livny J."/>
            <person name="Vlamakis H."/>
            <person name="Clish C."/>
            <person name="Bullock K."/>
            <person name="Deik A."/>
            <person name="Scott J."/>
            <person name="Pierce K.A."/>
            <person name="Xavier R.J."/>
            <person name="Alm E.J."/>
        </authorList>
    </citation>
    <scope>NUCLEOTIDE SEQUENCE [LARGE SCALE GENOMIC DNA]</scope>
    <source>
        <strain evidence="5 9">BIOML-A7</strain>
    </source>
</reference>
<dbReference type="GO" id="GO:0016853">
    <property type="term" value="F:isomerase activity"/>
    <property type="evidence" value="ECO:0007669"/>
    <property type="project" value="UniProtKB-KW"/>
</dbReference>
<feature type="domain" description="Xylose isomerase-like TIM barrel" evidence="1">
    <location>
        <begin position="23"/>
        <end position="267"/>
    </location>
</feature>
<reference evidence="4 8" key="4">
    <citation type="submission" date="2019-08" db="EMBL/GenBank/DDBJ databases">
        <title>In-depth cultivation of the pig gut microbiome towards novel bacterial diversity and tailored functional studies.</title>
        <authorList>
            <person name="Wylensek D."/>
            <person name="Hitch T.C.A."/>
            <person name="Clavel T."/>
        </authorList>
    </citation>
    <scope>NUCLEOTIDE SEQUENCE [LARGE SCALE GENOMIC DNA]</scope>
    <source>
        <strain evidence="4 8">WCA3-601-WT-6J</strain>
    </source>
</reference>
<organism evidence="2 6">
    <name type="scientific">Ruthenibacterium lactatiformans</name>
    <dbReference type="NCBI Taxonomy" id="1550024"/>
    <lineage>
        <taxon>Bacteria</taxon>
        <taxon>Bacillati</taxon>
        <taxon>Bacillota</taxon>
        <taxon>Clostridia</taxon>
        <taxon>Eubacteriales</taxon>
        <taxon>Oscillospiraceae</taxon>
        <taxon>Ruthenibacterium</taxon>
    </lineage>
</organism>
<dbReference type="SUPFAM" id="SSF51658">
    <property type="entry name" value="Xylose isomerase-like"/>
    <property type="match status" value="1"/>
</dbReference>
<dbReference type="InterPro" id="IPR013022">
    <property type="entry name" value="Xyl_isomerase-like_TIM-brl"/>
</dbReference>
<dbReference type="InterPro" id="IPR036237">
    <property type="entry name" value="Xyl_isomerase-like_sf"/>
</dbReference>
<evidence type="ECO:0000313" key="9">
    <source>
        <dbReference type="Proteomes" id="UP000449193"/>
    </source>
</evidence>